<name>A0ABT0UXD6_9ACTN</name>
<keyword evidence="2" id="KW-0963">Cytoplasm</keyword>
<dbReference type="CDD" id="cd06445">
    <property type="entry name" value="ATase"/>
    <property type="match status" value="1"/>
</dbReference>
<dbReference type="InterPro" id="IPR023546">
    <property type="entry name" value="MGMT"/>
</dbReference>
<evidence type="ECO:0000259" key="4">
    <source>
        <dbReference type="Pfam" id="PF02870"/>
    </source>
</evidence>
<comment type="catalytic activity">
    <reaction evidence="2">
        <text>a 6-O-methyl-2'-deoxyguanosine in DNA + L-cysteinyl-[protein] = S-methyl-L-cysteinyl-[protein] + a 2'-deoxyguanosine in DNA</text>
        <dbReference type="Rhea" id="RHEA:24000"/>
        <dbReference type="Rhea" id="RHEA-COMP:10131"/>
        <dbReference type="Rhea" id="RHEA-COMP:10132"/>
        <dbReference type="Rhea" id="RHEA-COMP:11367"/>
        <dbReference type="Rhea" id="RHEA-COMP:11368"/>
        <dbReference type="ChEBI" id="CHEBI:29950"/>
        <dbReference type="ChEBI" id="CHEBI:82612"/>
        <dbReference type="ChEBI" id="CHEBI:85445"/>
        <dbReference type="ChEBI" id="CHEBI:85448"/>
        <dbReference type="EC" id="2.1.1.63"/>
    </reaction>
</comment>
<feature type="domain" description="Methylguanine DNA methyltransferase ribonuclease-like" evidence="4">
    <location>
        <begin position="3"/>
        <end position="74"/>
    </location>
</feature>
<dbReference type="Pfam" id="PF02870">
    <property type="entry name" value="Methyltransf_1N"/>
    <property type="match status" value="1"/>
</dbReference>
<keyword evidence="2" id="KW-0808">Transferase</keyword>
<keyword evidence="1 2" id="KW-0227">DNA damage</keyword>
<evidence type="ECO:0000313" key="5">
    <source>
        <dbReference type="EMBL" id="MCM2393062.1"/>
    </source>
</evidence>
<dbReference type="Gene3D" id="3.30.160.70">
    <property type="entry name" value="Methylated DNA-protein cysteine methyltransferase domain"/>
    <property type="match status" value="1"/>
</dbReference>
<comment type="similarity">
    <text evidence="2">Belongs to the MGMT family.</text>
</comment>
<dbReference type="InterPro" id="IPR036217">
    <property type="entry name" value="MethylDNA_cys_MeTrfase_DNAb"/>
</dbReference>
<accession>A0ABT0UXD6</accession>
<gene>
    <name evidence="5" type="ORF">NBG84_33085</name>
</gene>
<keyword evidence="2" id="KW-0489">Methyltransferase</keyword>
<dbReference type="PANTHER" id="PTHR10815:SF5">
    <property type="entry name" value="METHYLATED-DNA--PROTEIN-CYSTEINE METHYLTRANSFERASE"/>
    <property type="match status" value="1"/>
</dbReference>
<keyword evidence="6" id="KW-1185">Reference proteome</keyword>
<dbReference type="EMBL" id="JAMQAW010000057">
    <property type="protein sequence ID" value="MCM2393062.1"/>
    <property type="molecule type" value="Genomic_DNA"/>
</dbReference>
<feature type="active site" description="Nucleophile; methyl group acceptor" evidence="2">
    <location>
        <position position="135"/>
    </location>
</feature>
<dbReference type="InterPro" id="IPR008332">
    <property type="entry name" value="MethylG_MeTrfase_N"/>
</dbReference>
<dbReference type="NCBIfam" id="TIGR00589">
    <property type="entry name" value="ogt"/>
    <property type="match status" value="1"/>
</dbReference>
<dbReference type="RefSeq" id="WP_250923465.1">
    <property type="nucleotide sequence ID" value="NZ_JAMQAW010000057.1"/>
</dbReference>
<reference evidence="5" key="1">
    <citation type="submission" date="2022-06" db="EMBL/GenBank/DDBJ databases">
        <title>Genome public.</title>
        <authorList>
            <person name="Sun Q."/>
        </authorList>
    </citation>
    <scope>NUCLEOTIDE SEQUENCE</scope>
    <source>
        <strain evidence="5">CWNU-1</strain>
    </source>
</reference>
<protein>
    <recommendedName>
        <fullName evidence="2">Methylated-DNA--protein-cysteine methyltransferase</fullName>
        <ecNumber evidence="2">2.1.1.63</ecNumber>
    </recommendedName>
    <alternativeName>
        <fullName evidence="2">6-O-methylguanine-DNA methyltransferase</fullName>
        <shortName evidence="2">MGMT</shortName>
    </alternativeName>
    <alternativeName>
        <fullName evidence="2">O-6-methylguanine-DNA-alkyltransferase</fullName>
    </alternativeName>
</protein>
<evidence type="ECO:0000259" key="3">
    <source>
        <dbReference type="Pfam" id="PF01035"/>
    </source>
</evidence>
<comment type="catalytic activity">
    <reaction evidence="2">
        <text>a 4-O-methyl-thymidine in DNA + L-cysteinyl-[protein] = a thymidine in DNA + S-methyl-L-cysteinyl-[protein]</text>
        <dbReference type="Rhea" id="RHEA:53428"/>
        <dbReference type="Rhea" id="RHEA-COMP:10131"/>
        <dbReference type="Rhea" id="RHEA-COMP:10132"/>
        <dbReference type="Rhea" id="RHEA-COMP:13555"/>
        <dbReference type="Rhea" id="RHEA-COMP:13556"/>
        <dbReference type="ChEBI" id="CHEBI:29950"/>
        <dbReference type="ChEBI" id="CHEBI:82612"/>
        <dbReference type="ChEBI" id="CHEBI:137386"/>
        <dbReference type="ChEBI" id="CHEBI:137387"/>
        <dbReference type="EC" id="2.1.1.63"/>
    </reaction>
</comment>
<proteinExistence type="inferred from homology"/>
<keyword evidence="2" id="KW-0234">DNA repair</keyword>
<sequence length="167" mass="18027">MKVYTNVESPLGELLLTGEESASARGGTALASLSLPGQKGAVRVQDGWRQSSLAFAEIQTQLERYFSGELTDFAMEYVGGGTEFQQRVWRELDRIPYGETTSYGEIARTIGASKVAVRAVGTAVGRNPLLVVRPCHRVIGSDGALHGYAAGLERKERLLRLEGVLAS</sequence>
<comment type="function">
    <text evidence="2">Involved in the cellular defense against the biological effects of O6-methylguanine (O6-MeG) and O4-methylthymine (O4-MeT) in DNA. Repairs the methylated nucleobase in DNA by stoichiometrically transferring the methyl group to a cysteine residue in the enzyme. This is a suicide reaction: the enzyme is irreversibly inactivated.</text>
</comment>
<dbReference type="EC" id="2.1.1.63" evidence="2"/>
<dbReference type="SUPFAM" id="SSF46767">
    <property type="entry name" value="Methylated DNA-protein cysteine methyltransferase, C-terminal domain"/>
    <property type="match status" value="1"/>
</dbReference>
<dbReference type="InterPro" id="IPR036388">
    <property type="entry name" value="WH-like_DNA-bd_sf"/>
</dbReference>
<evidence type="ECO:0000256" key="1">
    <source>
        <dbReference type="ARBA" id="ARBA00022763"/>
    </source>
</evidence>
<dbReference type="Pfam" id="PF01035">
    <property type="entry name" value="DNA_binding_1"/>
    <property type="match status" value="1"/>
</dbReference>
<dbReference type="InterPro" id="IPR014048">
    <property type="entry name" value="MethylDNA_cys_MeTrfase_DNA-bd"/>
</dbReference>
<comment type="subcellular location">
    <subcellularLocation>
        <location evidence="2">Cytoplasm</location>
    </subcellularLocation>
</comment>
<comment type="caution">
    <text evidence="5">The sequence shown here is derived from an EMBL/GenBank/DDBJ whole genome shotgun (WGS) entry which is preliminary data.</text>
</comment>
<dbReference type="HAMAP" id="MF_00772">
    <property type="entry name" value="OGT"/>
    <property type="match status" value="1"/>
</dbReference>
<evidence type="ECO:0000313" key="6">
    <source>
        <dbReference type="Proteomes" id="UP001431429"/>
    </source>
</evidence>
<dbReference type="PANTHER" id="PTHR10815">
    <property type="entry name" value="METHYLATED-DNA--PROTEIN-CYSTEINE METHYLTRANSFERASE"/>
    <property type="match status" value="1"/>
</dbReference>
<organism evidence="5 6">
    <name type="scientific">Streptomyces albipurpureus</name>
    <dbReference type="NCBI Taxonomy" id="2897419"/>
    <lineage>
        <taxon>Bacteria</taxon>
        <taxon>Bacillati</taxon>
        <taxon>Actinomycetota</taxon>
        <taxon>Actinomycetes</taxon>
        <taxon>Kitasatosporales</taxon>
        <taxon>Streptomycetaceae</taxon>
        <taxon>Streptomyces</taxon>
    </lineage>
</organism>
<comment type="miscellaneous">
    <text evidence="2">This enzyme catalyzes only one turnover and therefore is not strictly catalytic. According to one definition, an enzyme is a biocatalyst that acts repeatedly and over many reaction cycles.</text>
</comment>
<dbReference type="Gene3D" id="1.10.10.10">
    <property type="entry name" value="Winged helix-like DNA-binding domain superfamily/Winged helix DNA-binding domain"/>
    <property type="match status" value="1"/>
</dbReference>
<dbReference type="SUPFAM" id="SSF53155">
    <property type="entry name" value="Methylated DNA-protein cysteine methyltransferase domain"/>
    <property type="match status" value="1"/>
</dbReference>
<evidence type="ECO:0000256" key="2">
    <source>
        <dbReference type="HAMAP-Rule" id="MF_00772"/>
    </source>
</evidence>
<dbReference type="InterPro" id="IPR036631">
    <property type="entry name" value="MGMT_N_sf"/>
</dbReference>
<dbReference type="Proteomes" id="UP001431429">
    <property type="component" value="Unassembled WGS sequence"/>
</dbReference>
<feature type="domain" description="Methylated-DNA-[protein]-cysteine S-methyltransferase DNA binding" evidence="3">
    <location>
        <begin position="83"/>
        <end position="164"/>
    </location>
</feature>